<evidence type="ECO:0000256" key="1">
    <source>
        <dbReference type="ARBA" id="ARBA00005466"/>
    </source>
</evidence>
<comment type="similarity">
    <text evidence="1">Belongs to the oxygen-dependent FAD-linked oxidoreductase family.</text>
</comment>
<dbReference type="SUPFAM" id="SSF56176">
    <property type="entry name" value="FAD-binding/transporter-associated domain-like"/>
    <property type="match status" value="1"/>
</dbReference>
<dbReference type="InterPro" id="IPR050416">
    <property type="entry name" value="FAD-linked_Oxidoreductase"/>
</dbReference>
<dbReference type="Gene3D" id="3.30.465.10">
    <property type="match status" value="1"/>
</dbReference>
<evidence type="ECO:0000256" key="4">
    <source>
        <dbReference type="ARBA" id="ARBA00023002"/>
    </source>
</evidence>
<dbReference type="InterPro" id="IPR006094">
    <property type="entry name" value="Oxid_FAD_bind_N"/>
</dbReference>
<dbReference type="InterPro" id="IPR016169">
    <property type="entry name" value="FAD-bd_PCMH_sub2"/>
</dbReference>
<gene>
    <name evidence="7 9" type="ORF">P152DRAFT_412863</name>
</gene>
<organism evidence="7">
    <name type="scientific">Eremomyces bilateralis CBS 781.70</name>
    <dbReference type="NCBI Taxonomy" id="1392243"/>
    <lineage>
        <taxon>Eukaryota</taxon>
        <taxon>Fungi</taxon>
        <taxon>Dikarya</taxon>
        <taxon>Ascomycota</taxon>
        <taxon>Pezizomycotina</taxon>
        <taxon>Dothideomycetes</taxon>
        <taxon>Dothideomycetes incertae sedis</taxon>
        <taxon>Eremomycetales</taxon>
        <taxon>Eremomycetaceae</taxon>
        <taxon>Eremomyces</taxon>
    </lineage>
</organism>
<dbReference type="GO" id="GO:0071949">
    <property type="term" value="F:FAD binding"/>
    <property type="evidence" value="ECO:0007669"/>
    <property type="project" value="InterPro"/>
</dbReference>
<dbReference type="Proteomes" id="UP000504638">
    <property type="component" value="Unplaced"/>
</dbReference>
<feature type="domain" description="FAD-binding PCMH-type" evidence="6">
    <location>
        <begin position="80"/>
        <end position="253"/>
    </location>
</feature>
<keyword evidence="4" id="KW-0560">Oxidoreductase</keyword>
<evidence type="ECO:0000259" key="6">
    <source>
        <dbReference type="PROSITE" id="PS51387"/>
    </source>
</evidence>
<evidence type="ECO:0000256" key="5">
    <source>
        <dbReference type="SAM" id="SignalP"/>
    </source>
</evidence>
<feature type="chain" id="PRO_5044631913" evidence="5">
    <location>
        <begin position="20"/>
        <end position="518"/>
    </location>
</feature>
<evidence type="ECO:0000313" key="9">
    <source>
        <dbReference type="RefSeq" id="XP_033535875.1"/>
    </source>
</evidence>
<dbReference type="GO" id="GO:0016491">
    <property type="term" value="F:oxidoreductase activity"/>
    <property type="evidence" value="ECO:0007669"/>
    <property type="project" value="UniProtKB-KW"/>
</dbReference>
<reference evidence="7 9" key="1">
    <citation type="submission" date="2020-01" db="EMBL/GenBank/DDBJ databases">
        <authorList>
            <consortium name="DOE Joint Genome Institute"/>
            <person name="Haridas S."/>
            <person name="Albert R."/>
            <person name="Binder M."/>
            <person name="Bloem J."/>
            <person name="Labutti K."/>
            <person name="Salamov A."/>
            <person name="Andreopoulos B."/>
            <person name="Baker S.E."/>
            <person name="Barry K."/>
            <person name="Bills G."/>
            <person name="Bluhm B.H."/>
            <person name="Cannon C."/>
            <person name="Castanera R."/>
            <person name="Culley D.E."/>
            <person name="Daum C."/>
            <person name="Ezra D."/>
            <person name="Gonzalez J.B."/>
            <person name="Henrissat B."/>
            <person name="Kuo A."/>
            <person name="Liang C."/>
            <person name="Lipzen A."/>
            <person name="Lutzoni F."/>
            <person name="Magnuson J."/>
            <person name="Mondo S."/>
            <person name="Nolan M."/>
            <person name="Ohm R."/>
            <person name="Pangilinan J."/>
            <person name="Park H.-J."/>
            <person name="Ramirez L."/>
            <person name="Alfaro M."/>
            <person name="Sun H."/>
            <person name="Tritt A."/>
            <person name="Yoshinaga Y."/>
            <person name="Zwiers L.-H."/>
            <person name="Turgeon B.G."/>
            <person name="Goodwin S.B."/>
            <person name="Spatafora J.W."/>
            <person name="Crous P.W."/>
            <person name="Grigoriev I.V."/>
        </authorList>
    </citation>
    <scope>NUCLEOTIDE SEQUENCE</scope>
    <source>
        <strain evidence="7 9">CBS 781.70</strain>
    </source>
</reference>
<keyword evidence="3" id="KW-0274">FAD</keyword>
<reference evidence="9" key="2">
    <citation type="submission" date="2020-04" db="EMBL/GenBank/DDBJ databases">
        <authorList>
            <consortium name="NCBI Genome Project"/>
        </authorList>
    </citation>
    <scope>NUCLEOTIDE SEQUENCE</scope>
    <source>
        <strain evidence="9">CBS 781.70</strain>
    </source>
</reference>
<dbReference type="RefSeq" id="XP_033535875.1">
    <property type="nucleotide sequence ID" value="XM_033676992.1"/>
</dbReference>
<dbReference type="GeneID" id="54417562"/>
<dbReference type="OrthoDB" id="2151789at2759"/>
<dbReference type="PANTHER" id="PTHR42973:SF54">
    <property type="entry name" value="FAD-BINDING PCMH-TYPE DOMAIN-CONTAINING PROTEIN"/>
    <property type="match status" value="1"/>
</dbReference>
<keyword evidence="8" id="KW-1185">Reference proteome</keyword>
<dbReference type="PANTHER" id="PTHR42973">
    <property type="entry name" value="BINDING OXIDOREDUCTASE, PUTATIVE (AFU_ORTHOLOGUE AFUA_1G17690)-RELATED"/>
    <property type="match status" value="1"/>
</dbReference>
<sequence length="518" mass="56024">MKLNNLIWAAIAAALSVQSTPTPEFNTIEARLDEAARIGIRLNLTQACTRLQQQFSTRLYLPGSAVYDYETTTRYWTAVDYSTPACVFVPKEPSEISLFVQVVRLLNVKFAIRGGGHMPIPLYNNADSNGILLSTSNLTTLSISSDKNTLSVGPGRRWREVADYLASYGKAAVGGRVGKVGVPGLILGGGISFYSSQYGWGSDSVVKFQCVLASGQLIEATATNNYSDLFWALKAGGNSFCLVTRFDIKVYNSPSVWVGIAQYDASNREEYLNAVYTFGAFGSQDPKSAIVPTIIMAPAAGLTLYAATKFYDSPTLSPTVFQNFTAPVLTPLIDTITYQPLNDYLAQTDPLQPDALRQKFRTLTFVVNKDAVTYIHDTFTTRINELAAIPGVGASMTFQPITKNMLQAGANSGGNPIGLDANNGPYFAVVLNWNWLNAADDAAVSTFASGITAQLEAGLQSRGVSVGFRYLNDADKDQLVFQNYGAANLAKLKSVRSKYDSARVFTDLMPGGWKVAAA</sequence>
<keyword evidence="5" id="KW-0732">Signal</keyword>
<protein>
    <submittedName>
        <fullName evidence="7 9">FAD binding domain-containing protein</fullName>
    </submittedName>
</protein>
<evidence type="ECO:0000313" key="8">
    <source>
        <dbReference type="Proteomes" id="UP000504638"/>
    </source>
</evidence>
<feature type="signal peptide" evidence="5">
    <location>
        <begin position="1"/>
        <end position="19"/>
    </location>
</feature>
<proteinExistence type="inferred from homology"/>
<evidence type="ECO:0000256" key="3">
    <source>
        <dbReference type="ARBA" id="ARBA00022827"/>
    </source>
</evidence>
<reference evidence="9" key="3">
    <citation type="submission" date="2025-04" db="UniProtKB">
        <authorList>
            <consortium name="RefSeq"/>
        </authorList>
    </citation>
    <scope>IDENTIFICATION</scope>
    <source>
        <strain evidence="9">CBS 781.70</strain>
    </source>
</reference>
<name>A0A6G1G884_9PEZI</name>
<dbReference type="Pfam" id="PF01565">
    <property type="entry name" value="FAD_binding_4"/>
    <property type="match status" value="1"/>
</dbReference>
<dbReference type="InterPro" id="IPR016166">
    <property type="entry name" value="FAD-bd_PCMH"/>
</dbReference>
<evidence type="ECO:0000256" key="2">
    <source>
        <dbReference type="ARBA" id="ARBA00022630"/>
    </source>
</evidence>
<dbReference type="EMBL" id="ML975153">
    <property type="protein sequence ID" value="KAF1814244.1"/>
    <property type="molecule type" value="Genomic_DNA"/>
</dbReference>
<keyword evidence="2" id="KW-0285">Flavoprotein</keyword>
<dbReference type="PROSITE" id="PS51387">
    <property type="entry name" value="FAD_PCMH"/>
    <property type="match status" value="1"/>
</dbReference>
<accession>A0A6G1G884</accession>
<dbReference type="InterPro" id="IPR036318">
    <property type="entry name" value="FAD-bd_PCMH-like_sf"/>
</dbReference>
<evidence type="ECO:0000313" key="7">
    <source>
        <dbReference type="EMBL" id="KAF1814244.1"/>
    </source>
</evidence>
<dbReference type="AlphaFoldDB" id="A0A6G1G884"/>